<dbReference type="Pfam" id="PF07974">
    <property type="entry name" value="EGF_2"/>
    <property type="match status" value="1"/>
</dbReference>
<evidence type="ECO:0000313" key="10">
    <source>
        <dbReference type="EMBL" id="OWF45686.1"/>
    </source>
</evidence>
<dbReference type="PROSITE" id="PS01187">
    <property type="entry name" value="EGF_CA"/>
    <property type="match status" value="2"/>
</dbReference>
<keyword evidence="8" id="KW-0472">Membrane</keyword>
<evidence type="ECO:0000256" key="8">
    <source>
        <dbReference type="SAM" id="Phobius"/>
    </source>
</evidence>
<keyword evidence="2" id="KW-0732">Signal</keyword>
<keyword evidence="11" id="KW-1185">Reference proteome</keyword>
<dbReference type="Pfam" id="PF12661">
    <property type="entry name" value="hEGF"/>
    <property type="match status" value="1"/>
</dbReference>
<dbReference type="Gene3D" id="2.10.25.10">
    <property type="entry name" value="Laminin"/>
    <property type="match status" value="5"/>
</dbReference>
<sequence>MPYCHNEGICMFTNKTSTCLCPQGWTGTTCDVDENECDGISDICSKNGTCENLPGGFRCICYPGWGGEQCDTDLNFCRIDNWCHIGDCVFSNYSTTCRCPSAWFGDRCQHHKGGCDDNPCLNEGTCLHLNGIESCTCPTGWSGLICEENIDDCASHPCLNNSTCSDIINGFVCSCTAGYTGSDCNLDIDDCLEHPCRNGGTCHDQVDGFRCDCTPDYTGASCERRAWSSTTTPRKPHILTLPVKDSTTKKYPMVPMHSKVPSPMSSAHVDTTTSLKPHDIFGVKTSTRRSPVSSKSQSTVAVATEGRTTTELGKGSSSERATQSQGWLSDNKYMVIAGVCGLVILLSLTALVVVMMKRKKRNYGSRQTSVEYDPDRSLRFDNKLFGAHSEAFA</sequence>
<keyword evidence="1 6" id="KW-0245">EGF-like domain</keyword>
<feature type="domain" description="EGF-like" evidence="9">
    <location>
        <begin position="33"/>
        <end position="71"/>
    </location>
</feature>
<dbReference type="SUPFAM" id="SSF57196">
    <property type="entry name" value="EGF/Laminin"/>
    <property type="match status" value="6"/>
</dbReference>
<keyword evidence="4 6" id="KW-1015">Disulfide bond</keyword>
<reference evidence="10 11" key="1">
    <citation type="journal article" date="2017" name="Nat. Ecol. Evol.">
        <title>Scallop genome provides insights into evolution of bilaterian karyotype and development.</title>
        <authorList>
            <person name="Wang S."/>
            <person name="Zhang J."/>
            <person name="Jiao W."/>
            <person name="Li J."/>
            <person name="Xun X."/>
            <person name="Sun Y."/>
            <person name="Guo X."/>
            <person name="Huan P."/>
            <person name="Dong B."/>
            <person name="Zhang L."/>
            <person name="Hu X."/>
            <person name="Sun X."/>
            <person name="Wang J."/>
            <person name="Zhao C."/>
            <person name="Wang Y."/>
            <person name="Wang D."/>
            <person name="Huang X."/>
            <person name="Wang R."/>
            <person name="Lv J."/>
            <person name="Li Y."/>
            <person name="Zhang Z."/>
            <person name="Liu B."/>
            <person name="Lu W."/>
            <person name="Hui Y."/>
            <person name="Liang J."/>
            <person name="Zhou Z."/>
            <person name="Hou R."/>
            <person name="Li X."/>
            <person name="Liu Y."/>
            <person name="Li H."/>
            <person name="Ning X."/>
            <person name="Lin Y."/>
            <person name="Zhao L."/>
            <person name="Xing Q."/>
            <person name="Dou J."/>
            <person name="Li Y."/>
            <person name="Mao J."/>
            <person name="Guo H."/>
            <person name="Dou H."/>
            <person name="Li T."/>
            <person name="Mu C."/>
            <person name="Jiang W."/>
            <person name="Fu Q."/>
            <person name="Fu X."/>
            <person name="Miao Y."/>
            <person name="Liu J."/>
            <person name="Yu Q."/>
            <person name="Li R."/>
            <person name="Liao H."/>
            <person name="Li X."/>
            <person name="Kong Y."/>
            <person name="Jiang Z."/>
            <person name="Chourrout D."/>
            <person name="Li R."/>
            <person name="Bao Z."/>
        </authorList>
    </citation>
    <scope>NUCLEOTIDE SEQUENCE [LARGE SCALE GENOMIC DNA]</scope>
    <source>
        <strain evidence="10 11">PY_sf001</strain>
    </source>
</reference>
<feature type="domain" description="EGF-like" evidence="9">
    <location>
        <begin position="1"/>
        <end position="31"/>
    </location>
</feature>
<accession>A0A210QAC6</accession>
<comment type="caution">
    <text evidence="6">Lacks conserved residue(s) required for the propagation of feature annotation.</text>
</comment>
<dbReference type="InterPro" id="IPR013032">
    <property type="entry name" value="EGF-like_CS"/>
</dbReference>
<feature type="domain" description="EGF-like" evidence="9">
    <location>
        <begin position="111"/>
        <end position="147"/>
    </location>
</feature>
<evidence type="ECO:0000259" key="9">
    <source>
        <dbReference type="PROSITE" id="PS50026"/>
    </source>
</evidence>
<feature type="disulfide bond" evidence="6">
    <location>
        <begin position="99"/>
        <end position="108"/>
    </location>
</feature>
<dbReference type="PROSITE" id="PS01186">
    <property type="entry name" value="EGF_2"/>
    <property type="match status" value="4"/>
</dbReference>
<dbReference type="InterPro" id="IPR018097">
    <property type="entry name" value="EGF_Ca-bd_CS"/>
</dbReference>
<dbReference type="Pfam" id="PF07645">
    <property type="entry name" value="EGF_CA"/>
    <property type="match status" value="1"/>
</dbReference>
<dbReference type="PROSITE" id="PS00022">
    <property type="entry name" value="EGF_1"/>
    <property type="match status" value="6"/>
</dbReference>
<feature type="domain" description="EGF-like" evidence="9">
    <location>
        <begin position="187"/>
        <end position="223"/>
    </location>
</feature>
<dbReference type="InterPro" id="IPR051022">
    <property type="entry name" value="Notch_Cell-Fate_Det"/>
</dbReference>
<organism evidence="10 11">
    <name type="scientific">Mizuhopecten yessoensis</name>
    <name type="common">Japanese scallop</name>
    <name type="synonym">Patinopecten yessoensis</name>
    <dbReference type="NCBI Taxonomy" id="6573"/>
    <lineage>
        <taxon>Eukaryota</taxon>
        <taxon>Metazoa</taxon>
        <taxon>Spiralia</taxon>
        <taxon>Lophotrochozoa</taxon>
        <taxon>Mollusca</taxon>
        <taxon>Bivalvia</taxon>
        <taxon>Autobranchia</taxon>
        <taxon>Pteriomorphia</taxon>
        <taxon>Pectinida</taxon>
        <taxon>Pectinoidea</taxon>
        <taxon>Pectinidae</taxon>
        <taxon>Mizuhopecten</taxon>
    </lineage>
</organism>
<feature type="disulfide bond" evidence="6">
    <location>
        <begin position="213"/>
        <end position="222"/>
    </location>
</feature>
<feature type="disulfide bond" evidence="6">
    <location>
        <begin position="175"/>
        <end position="184"/>
    </location>
</feature>
<comment type="caution">
    <text evidence="10">The sequence shown here is derived from an EMBL/GenBank/DDBJ whole genome shotgun (WGS) entry which is preliminary data.</text>
</comment>
<keyword evidence="5" id="KW-0325">Glycoprotein</keyword>
<dbReference type="PRINTS" id="PR00010">
    <property type="entry name" value="EGFBLOOD"/>
</dbReference>
<dbReference type="InterPro" id="IPR000152">
    <property type="entry name" value="EGF-type_Asp/Asn_hydroxyl_site"/>
</dbReference>
<proteinExistence type="predicted"/>
<dbReference type="SMART" id="SM00181">
    <property type="entry name" value="EGF"/>
    <property type="match status" value="6"/>
</dbReference>
<evidence type="ECO:0000256" key="5">
    <source>
        <dbReference type="ARBA" id="ARBA00023180"/>
    </source>
</evidence>
<feature type="disulfide bond" evidence="6">
    <location>
        <begin position="61"/>
        <end position="70"/>
    </location>
</feature>
<dbReference type="PANTHER" id="PTHR24049">
    <property type="entry name" value="CRUMBS FAMILY MEMBER"/>
    <property type="match status" value="1"/>
</dbReference>
<dbReference type="InterPro" id="IPR013111">
    <property type="entry name" value="EGF_extracell"/>
</dbReference>
<dbReference type="InterPro" id="IPR000742">
    <property type="entry name" value="EGF"/>
</dbReference>
<protein>
    <submittedName>
        <fullName evidence="10">Sushi, von Willebrand factor type A, EGF and pentraxin domain-containing protein 1</fullName>
    </submittedName>
</protein>
<dbReference type="EMBL" id="NEDP02004420">
    <property type="protein sequence ID" value="OWF45686.1"/>
    <property type="molecule type" value="Genomic_DNA"/>
</dbReference>
<name>A0A210QAC6_MIZYE</name>
<dbReference type="InterPro" id="IPR049883">
    <property type="entry name" value="NOTCH1_EGF-like"/>
</dbReference>
<dbReference type="AlphaFoldDB" id="A0A210QAC6"/>
<dbReference type="InterPro" id="IPR001881">
    <property type="entry name" value="EGF-like_Ca-bd_dom"/>
</dbReference>
<dbReference type="PANTHER" id="PTHR24049:SF30">
    <property type="match status" value="1"/>
</dbReference>
<dbReference type="OrthoDB" id="283575at2759"/>
<feature type="disulfide bond" evidence="6">
    <location>
        <begin position="21"/>
        <end position="30"/>
    </location>
</feature>
<evidence type="ECO:0000256" key="2">
    <source>
        <dbReference type="ARBA" id="ARBA00022729"/>
    </source>
</evidence>
<dbReference type="STRING" id="6573.A0A210QAC6"/>
<dbReference type="SMART" id="SM00179">
    <property type="entry name" value="EGF_CA"/>
    <property type="match status" value="4"/>
</dbReference>
<feature type="transmembrane region" description="Helical" evidence="8">
    <location>
        <begin position="333"/>
        <end position="356"/>
    </location>
</feature>
<evidence type="ECO:0000256" key="7">
    <source>
        <dbReference type="SAM" id="MobiDB-lite"/>
    </source>
</evidence>
<dbReference type="FunFam" id="2.10.25.10:FF:000434">
    <property type="entry name" value="Predicted protein"/>
    <property type="match status" value="1"/>
</dbReference>
<dbReference type="Proteomes" id="UP000242188">
    <property type="component" value="Unassembled WGS sequence"/>
</dbReference>
<evidence type="ECO:0000256" key="1">
    <source>
        <dbReference type="ARBA" id="ARBA00022536"/>
    </source>
</evidence>
<keyword evidence="3" id="KW-0677">Repeat</keyword>
<gene>
    <name evidence="10" type="ORF">KP79_PYT11594</name>
</gene>
<dbReference type="PROSITE" id="PS00010">
    <property type="entry name" value="ASX_HYDROXYL"/>
    <property type="match status" value="3"/>
</dbReference>
<feature type="domain" description="EGF-like" evidence="9">
    <location>
        <begin position="149"/>
        <end position="185"/>
    </location>
</feature>
<keyword evidence="8" id="KW-0812">Transmembrane</keyword>
<dbReference type="CDD" id="cd00054">
    <property type="entry name" value="EGF_CA"/>
    <property type="match status" value="4"/>
</dbReference>
<dbReference type="GO" id="GO:0005509">
    <property type="term" value="F:calcium ion binding"/>
    <property type="evidence" value="ECO:0007669"/>
    <property type="project" value="InterPro"/>
</dbReference>
<feature type="domain" description="EGF-like" evidence="9">
    <location>
        <begin position="73"/>
        <end position="109"/>
    </location>
</feature>
<evidence type="ECO:0000313" key="11">
    <source>
        <dbReference type="Proteomes" id="UP000242188"/>
    </source>
</evidence>
<dbReference type="PROSITE" id="PS50026">
    <property type="entry name" value="EGF_3"/>
    <property type="match status" value="6"/>
</dbReference>
<keyword evidence="8" id="KW-1133">Transmembrane helix</keyword>
<evidence type="ECO:0000256" key="4">
    <source>
        <dbReference type="ARBA" id="ARBA00023157"/>
    </source>
</evidence>
<evidence type="ECO:0000256" key="6">
    <source>
        <dbReference type="PROSITE-ProRule" id="PRU00076"/>
    </source>
</evidence>
<feature type="disulfide bond" evidence="6">
    <location>
        <begin position="137"/>
        <end position="146"/>
    </location>
</feature>
<evidence type="ECO:0000256" key="3">
    <source>
        <dbReference type="ARBA" id="ARBA00022737"/>
    </source>
</evidence>
<dbReference type="FunFam" id="2.10.25.10:FF:000472">
    <property type="entry name" value="Uncharacterized protein, isoform A"/>
    <property type="match status" value="1"/>
</dbReference>
<dbReference type="Pfam" id="PF00008">
    <property type="entry name" value="EGF"/>
    <property type="match status" value="2"/>
</dbReference>
<feature type="region of interest" description="Disordered" evidence="7">
    <location>
        <begin position="285"/>
        <end position="324"/>
    </location>
</feature>